<dbReference type="AlphaFoldDB" id="A0AAJ0MPD6"/>
<dbReference type="PANTHER" id="PTHR24074">
    <property type="entry name" value="CO-CHAPERONE PROTEIN DJLA"/>
    <property type="match status" value="1"/>
</dbReference>
<comment type="caution">
    <text evidence="3">The sequence shown here is derived from an EMBL/GenBank/DDBJ whole genome shotgun (WGS) entry which is preliminary data.</text>
</comment>
<organism evidence="3 4">
    <name type="scientific">Neurospora hispaniola</name>
    <dbReference type="NCBI Taxonomy" id="588809"/>
    <lineage>
        <taxon>Eukaryota</taxon>
        <taxon>Fungi</taxon>
        <taxon>Dikarya</taxon>
        <taxon>Ascomycota</taxon>
        <taxon>Pezizomycotina</taxon>
        <taxon>Sordariomycetes</taxon>
        <taxon>Sordariomycetidae</taxon>
        <taxon>Sordariales</taxon>
        <taxon>Sordariaceae</taxon>
        <taxon>Neurospora</taxon>
    </lineage>
</organism>
<dbReference type="SMART" id="SM00271">
    <property type="entry name" value="DnaJ"/>
    <property type="match status" value="1"/>
</dbReference>
<feature type="compositionally biased region" description="Low complexity" evidence="1">
    <location>
        <begin position="143"/>
        <end position="159"/>
    </location>
</feature>
<protein>
    <submittedName>
        <fullName evidence="3">DnaJ-domain-containing protein</fullName>
    </submittedName>
</protein>
<name>A0AAJ0MPD6_9PEZI</name>
<dbReference type="RefSeq" id="XP_062690693.1">
    <property type="nucleotide sequence ID" value="XM_062835222.1"/>
</dbReference>
<accession>A0AAJ0MPD6</accession>
<feature type="compositionally biased region" description="Gly residues" evidence="1">
    <location>
        <begin position="160"/>
        <end position="170"/>
    </location>
</feature>
<dbReference type="Pfam" id="PF00226">
    <property type="entry name" value="DnaJ"/>
    <property type="match status" value="1"/>
</dbReference>
<dbReference type="SUPFAM" id="SSF46565">
    <property type="entry name" value="Chaperone J-domain"/>
    <property type="match status" value="1"/>
</dbReference>
<gene>
    <name evidence="3" type="ORF">B0T23DRAFT_321273</name>
</gene>
<evidence type="ECO:0000259" key="2">
    <source>
        <dbReference type="PROSITE" id="PS50076"/>
    </source>
</evidence>
<proteinExistence type="predicted"/>
<dbReference type="PRINTS" id="PR00625">
    <property type="entry name" value="JDOMAIN"/>
</dbReference>
<reference evidence="3 4" key="1">
    <citation type="journal article" date="2023" name="Mol. Phylogenet. Evol.">
        <title>Genome-scale phylogeny and comparative genomics of the fungal order Sordariales.</title>
        <authorList>
            <person name="Hensen N."/>
            <person name="Bonometti L."/>
            <person name="Westerberg I."/>
            <person name="Brannstrom I.O."/>
            <person name="Guillou S."/>
            <person name="Cros-Aarteil S."/>
            <person name="Calhoun S."/>
            <person name="Haridas S."/>
            <person name="Kuo A."/>
            <person name="Mondo S."/>
            <person name="Pangilinan J."/>
            <person name="Riley R."/>
            <person name="LaButti K."/>
            <person name="Andreopoulos B."/>
            <person name="Lipzen A."/>
            <person name="Chen C."/>
            <person name="Yan M."/>
            <person name="Daum C."/>
            <person name="Ng V."/>
            <person name="Clum A."/>
            <person name="Steindorff A."/>
            <person name="Ohm R.A."/>
            <person name="Martin F."/>
            <person name="Silar P."/>
            <person name="Natvig D.O."/>
            <person name="Lalanne C."/>
            <person name="Gautier V."/>
            <person name="Ament-Velasquez S.L."/>
            <person name="Kruys A."/>
            <person name="Hutchinson M.I."/>
            <person name="Powell A.J."/>
            <person name="Barry K."/>
            <person name="Miller A.N."/>
            <person name="Grigoriev I.V."/>
            <person name="Debuchy R."/>
            <person name="Gladieux P."/>
            <person name="Hiltunen Thoren M."/>
            <person name="Johannesson H."/>
        </authorList>
    </citation>
    <scope>NUCLEOTIDE SEQUENCE [LARGE SCALE GENOMIC DNA]</scope>
    <source>
        <strain evidence="3 4">FGSC 10403</strain>
    </source>
</reference>
<evidence type="ECO:0000313" key="3">
    <source>
        <dbReference type="EMBL" id="KAK3488986.1"/>
    </source>
</evidence>
<keyword evidence="4" id="KW-1185">Reference proteome</keyword>
<dbReference type="CDD" id="cd06257">
    <property type="entry name" value="DnaJ"/>
    <property type="match status" value="1"/>
</dbReference>
<feature type="domain" description="J" evidence="2">
    <location>
        <begin position="68"/>
        <end position="137"/>
    </location>
</feature>
<dbReference type="EMBL" id="JAULSX010000006">
    <property type="protein sequence ID" value="KAK3488986.1"/>
    <property type="molecule type" value="Genomic_DNA"/>
</dbReference>
<dbReference type="Proteomes" id="UP001285908">
    <property type="component" value="Unassembled WGS sequence"/>
</dbReference>
<dbReference type="InterPro" id="IPR001623">
    <property type="entry name" value="DnaJ_domain"/>
</dbReference>
<dbReference type="GeneID" id="87872844"/>
<dbReference type="InterPro" id="IPR036869">
    <property type="entry name" value="J_dom_sf"/>
</dbReference>
<dbReference type="InterPro" id="IPR050817">
    <property type="entry name" value="DjlA_DnaK_co-chaperone"/>
</dbReference>
<dbReference type="PROSITE" id="PS50076">
    <property type="entry name" value="DNAJ_2"/>
    <property type="match status" value="1"/>
</dbReference>
<sequence>MAHRRSRRGQGRPGSIGVVITYKQLLARATQTPSRCLQLALQITVSKRDISFLVLALARQGGELTWLPIDTILGLSPTASTNQIRDAYKRAALKTHPDRVAADAPDRAERTRKFQLVNDAYYTLSDPIRRREYDEQRKIFGVGADSVPPSSASSSWGGSAASGGSGGMPGGFDNTSDPFAEADAGAGGAGTSPAGQAFSWAWNFFTKRNQSNNDNGRAQQDREQTQNEQFADVFEEMLREEGMAEPDGTNRPTNKFWSLLGGISGGALGFIVANVPGLLAGVVAGNRLGAIRDAKGKSVYAVFQELPQDDKARLLTQLAAKVFSHTVGI</sequence>
<evidence type="ECO:0000256" key="1">
    <source>
        <dbReference type="SAM" id="MobiDB-lite"/>
    </source>
</evidence>
<dbReference type="Gene3D" id="1.10.287.110">
    <property type="entry name" value="DnaJ domain"/>
    <property type="match status" value="1"/>
</dbReference>
<feature type="region of interest" description="Disordered" evidence="1">
    <location>
        <begin position="143"/>
        <end position="192"/>
    </location>
</feature>
<evidence type="ECO:0000313" key="4">
    <source>
        <dbReference type="Proteomes" id="UP001285908"/>
    </source>
</evidence>